<keyword evidence="5 7" id="KW-1133">Transmembrane helix</keyword>
<dbReference type="SUPFAM" id="SSF103473">
    <property type="entry name" value="MFS general substrate transporter"/>
    <property type="match status" value="1"/>
</dbReference>
<evidence type="ECO:0000256" key="3">
    <source>
        <dbReference type="ARBA" id="ARBA00022448"/>
    </source>
</evidence>
<evidence type="ECO:0000259" key="8">
    <source>
        <dbReference type="PROSITE" id="PS50850"/>
    </source>
</evidence>
<comment type="subcellular location">
    <subcellularLocation>
        <location evidence="1">Membrane</location>
        <topology evidence="1">Multi-pass membrane protein</topology>
    </subcellularLocation>
</comment>
<dbReference type="InterPro" id="IPR020846">
    <property type="entry name" value="MFS_dom"/>
</dbReference>
<dbReference type="InterPro" id="IPR011701">
    <property type="entry name" value="MFS"/>
</dbReference>
<feature type="transmembrane region" description="Helical" evidence="7">
    <location>
        <begin position="162"/>
        <end position="185"/>
    </location>
</feature>
<dbReference type="Proteomes" id="UP000316079">
    <property type="component" value="Unassembled WGS sequence"/>
</dbReference>
<evidence type="ECO:0000256" key="4">
    <source>
        <dbReference type="ARBA" id="ARBA00022692"/>
    </source>
</evidence>
<sequence>MLKAHLKKVIRVVFLALLLDLLGFTLILPLLPSILDHYSQTGDAVYQSLQSIVDWFRVAVGVPMENKYNSVLFGGLIGSLYSMLQFLSSPITGALSDDYGRKPLLLLTTVGLMVSYLLWAFSRSFTVFLLSRVLGGICKGNVSLCTAVVADLPCPKARNKGMAMIGVAFSLGFTLGPLMGAYFALRVKDTEVFYQGPAGLAVLFSLADLIFIFFMLPETLQKQGKMFFFIGISMAVIQGGYARRIKPENQIHTVSLAILSLIPAFLLIGMGRNLIMLYTGLFLYSFAAAIVVPCLSSQVSGHGTSSQKGTVMGILRSLGALALYWLAGADLCFIFSSVFFVIPIILLSCLKRLKEE</sequence>
<gene>
    <name evidence="9" type="ORF">DNTS_021393</name>
</gene>
<dbReference type="GO" id="GO:0031526">
    <property type="term" value="C:brush border membrane"/>
    <property type="evidence" value="ECO:0007669"/>
    <property type="project" value="TreeGrafter"/>
</dbReference>
<keyword evidence="10" id="KW-1185">Reference proteome</keyword>
<name>A0A553R110_9TELE</name>
<evidence type="ECO:0000313" key="10">
    <source>
        <dbReference type="Proteomes" id="UP000316079"/>
    </source>
</evidence>
<feature type="transmembrane region" description="Helical" evidence="7">
    <location>
        <begin position="254"/>
        <end position="271"/>
    </location>
</feature>
<keyword evidence="4 7" id="KW-0812">Transmembrane</keyword>
<protein>
    <recommendedName>
        <fullName evidence="8">Major facilitator superfamily (MFS) profile domain-containing protein</fullName>
    </recommendedName>
</protein>
<evidence type="ECO:0000256" key="2">
    <source>
        <dbReference type="ARBA" id="ARBA00008335"/>
    </source>
</evidence>
<keyword evidence="3" id="KW-0813">Transport</keyword>
<dbReference type="GO" id="GO:0022857">
    <property type="term" value="F:transmembrane transporter activity"/>
    <property type="evidence" value="ECO:0007669"/>
    <property type="project" value="InterPro"/>
</dbReference>
<feature type="transmembrane region" description="Helical" evidence="7">
    <location>
        <begin position="104"/>
        <end position="122"/>
    </location>
</feature>
<keyword evidence="6 7" id="KW-0472">Membrane</keyword>
<dbReference type="OrthoDB" id="196650at2759"/>
<accession>A0A553R110</accession>
<dbReference type="EMBL" id="SRMA01025337">
    <property type="protein sequence ID" value="TRY95863.1"/>
    <property type="molecule type" value="Genomic_DNA"/>
</dbReference>
<dbReference type="PROSITE" id="PS50850">
    <property type="entry name" value="MFS"/>
    <property type="match status" value="1"/>
</dbReference>
<feature type="transmembrane region" description="Helical" evidence="7">
    <location>
        <begin position="192"/>
        <end position="214"/>
    </location>
</feature>
<feature type="transmembrane region" description="Helical" evidence="7">
    <location>
        <begin position="226"/>
        <end position="242"/>
    </location>
</feature>
<feature type="transmembrane region" description="Helical" evidence="7">
    <location>
        <begin position="277"/>
        <end position="297"/>
    </location>
</feature>
<reference evidence="9 10" key="1">
    <citation type="journal article" date="2019" name="Sci. Data">
        <title>Hybrid genome assembly and annotation of Danionella translucida.</title>
        <authorList>
            <person name="Kadobianskyi M."/>
            <person name="Schulze L."/>
            <person name="Schuelke M."/>
            <person name="Judkewitz B."/>
        </authorList>
    </citation>
    <scope>NUCLEOTIDE SEQUENCE [LARGE SCALE GENOMIC DNA]</scope>
    <source>
        <strain evidence="9 10">Bolton</strain>
    </source>
</reference>
<evidence type="ECO:0000256" key="1">
    <source>
        <dbReference type="ARBA" id="ARBA00004141"/>
    </source>
</evidence>
<dbReference type="InterPro" id="IPR036259">
    <property type="entry name" value="MFS_trans_sf"/>
</dbReference>
<evidence type="ECO:0000256" key="5">
    <source>
        <dbReference type="ARBA" id="ARBA00022989"/>
    </source>
</evidence>
<proteinExistence type="inferred from homology"/>
<dbReference type="Gene3D" id="1.20.1250.20">
    <property type="entry name" value="MFS general substrate transporter like domains"/>
    <property type="match status" value="1"/>
</dbReference>
<evidence type="ECO:0000313" key="9">
    <source>
        <dbReference type="EMBL" id="TRY95863.1"/>
    </source>
</evidence>
<feature type="transmembrane region" description="Helical" evidence="7">
    <location>
        <begin position="309"/>
        <end position="327"/>
    </location>
</feature>
<organism evidence="9 10">
    <name type="scientific">Danionella cerebrum</name>
    <dbReference type="NCBI Taxonomy" id="2873325"/>
    <lineage>
        <taxon>Eukaryota</taxon>
        <taxon>Metazoa</taxon>
        <taxon>Chordata</taxon>
        <taxon>Craniata</taxon>
        <taxon>Vertebrata</taxon>
        <taxon>Euteleostomi</taxon>
        <taxon>Actinopterygii</taxon>
        <taxon>Neopterygii</taxon>
        <taxon>Teleostei</taxon>
        <taxon>Ostariophysi</taxon>
        <taxon>Cypriniformes</taxon>
        <taxon>Danionidae</taxon>
        <taxon>Danioninae</taxon>
        <taxon>Danionella</taxon>
    </lineage>
</organism>
<feature type="domain" description="Major facilitator superfamily (MFS) profile" evidence="8">
    <location>
        <begin position="9"/>
        <end position="356"/>
    </location>
</feature>
<dbReference type="Pfam" id="PF07690">
    <property type="entry name" value="MFS_1"/>
    <property type="match status" value="1"/>
</dbReference>
<evidence type="ECO:0000256" key="7">
    <source>
        <dbReference type="SAM" id="Phobius"/>
    </source>
</evidence>
<dbReference type="AlphaFoldDB" id="A0A553R110"/>
<feature type="transmembrane region" description="Helical" evidence="7">
    <location>
        <begin position="333"/>
        <end position="350"/>
    </location>
</feature>
<comment type="caution">
    <text evidence="9">The sequence shown here is derived from an EMBL/GenBank/DDBJ whole genome shotgun (WGS) entry which is preliminary data.</text>
</comment>
<comment type="similarity">
    <text evidence="2">Belongs to the major facilitator superfamily.</text>
</comment>
<feature type="transmembrane region" description="Helical" evidence="7">
    <location>
        <begin position="12"/>
        <end position="31"/>
    </location>
</feature>
<dbReference type="PANTHER" id="PTHR23504">
    <property type="entry name" value="MAJOR FACILITATOR SUPERFAMILY DOMAIN-CONTAINING PROTEIN 10"/>
    <property type="match status" value="1"/>
</dbReference>
<dbReference type="PANTHER" id="PTHR23504:SF31">
    <property type="entry name" value="MAJOR FACILITATOR SUPERFAMILY DOMAIN-CONTAINING PROTEIN 10"/>
    <property type="match status" value="1"/>
</dbReference>
<evidence type="ECO:0000256" key="6">
    <source>
        <dbReference type="ARBA" id="ARBA00023136"/>
    </source>
</evidence>